<comment type="caution">
    <text evidence="1">The sequence shown here is derived from an EMBL/GenBank/DDBJ whole genome shotgun (WGS) entry which is preliminary data.</text>
</comment>
<keyword evidence="2" id="KW-1185">Reference proteome</keyword>
<evidence type="ECO:0000313" key="1">
    <source>
        <dbReference type="EMBL" id="GER52411.1"/>
    </source>
</evidence>
<reference evidence="2" key="1">
    <citation type="journal article" date="2019" name="Curr. Biol.">
        <title>Genome Sequence of Striga asiatica Provides Insight into the Evolution of Plant Parasitism.</title>
        <authorList>
            <person name="Yoshida S."/>
            <person name="Kim S."/>
            <person name="Wafula E.K."/>
            <person name="Tanskanen J."/>
            <person name="Kim Y.M."/>
            <person name="Honaas L."/>
            <person name="Yang Z."/>
            <person name="Spallek T."/>
            <person name="Conn C.E."/>
            <person name="Ichihashi Y."/>
            <person name="Cheong K."/>
            <person name="Cui S."/>
            <person name="Der J.P."/>
            <person name="Gundlach H."/>
            <person name="Jiao Y."/>
            <person name="Hori C."/>
            <person name="Ishida J.K."/>
            <person name="Kasahara H."/>
            <person name="Kiba T."/>
            <person name="Kim M.S."/>
            <person name="Koo N."/>
            <person name="Laohavisit A."/>
            <person name="Lee Y.H."/>
            <person name="Lumba S."/>
            <person name="McCourt P."/>
            <person name="Mortimer J.C."/>
            <person name="Mutuku J.M."/>
            <person name="Nomura T."/>
            <person name="Sasaki-Sekimoto Y."/>
            <person name="Seto Y."/>
            <person name="Wang Y."/>
            <person name="Wakatake T."/>
            <person name="Sakakibara H."/>
            <person name="Demura T."/>
            <person name="Yamaguchi S."/>
            <person name="Yoneyama K."/>
            <person name="Manabe R.I."/>
            <person name="Nelson D.C."/>
            <person name="Schulman A.H."/>
            <person name="Timko M.P."/>
            <person name="dePamphilis C.W."/>
            <person name="Choi D."/>
            <person name="Shirasu K."/>
        </authorList>
    </citation>
    <scope>NUCLEOTIDE SEQUENCE [LARGE SCALE GENOMIC DNA]</scope>
    <source>
        <strain evidence="2">cv. UVA1</strain>
    </source>
</reference>
<sequence>MGDDIENGRGINWWRLFYYSGLCMKGWHKIFCDTNNQRTPWVKDLLDESGRWNKRHIEDCSSAEEANAILLLKVLTLIMQTDLHGQGNFSESSTYAKLMEHKWGKLDLEETSSNHKQRKRLEGEVGD</sequence>
<dbReference type="EMBL" id="BKCP01010292">
    <property type="protein sequence ID" value="GER52411.1"/>
    <property type="molecule type" value="Genomic_DNA"/>
</dbReference>
<dbReference type="Proteomes" id="UP000325081">
    <property type="component" value="Unassembled WGS sequence"/>
</dbReference>
<evidence type="ECO:0000313" key="2">
    <source>
        <dbReference type="Proteomes" id="UP000325081"/>
    </source>
</evidence>
<gene>
    <name evidence="1" type="ORF">STAS_29857</name>
</gene>
<accession>A0A5A7R809</accession>
<organism evidence="1 2">
    <name type="scientific">Striga asiatica</name>
    <name type="common">Asiatic witchweed</name>
    <name type="synonym">Buchnera asiatica</name>
    <dbReference type="NCBI Taxonomy" id="4170"/>
    <lineage>
        <taxon>Eukaryota</taxon>
        <taxon>Viridiplantae</taxon>
        <taxon>Streptophyta</taxon>
        <taxon>Embryophyta</taxon>
        <taxon>Tracheophyta</taxon>
        <taxon>Spermatophyta</taxon>
        <taxon>Magnoliopsida</taxon>
        <taxon>eudicotyledons</taxon>
        <taxon>Gunneridae</taxon>
        <taxon>Pentapetalae</taxon>
        <taxon>asterids</taxon>
        <taxon>lamiids</taxon>
        <taxon>Lamiales</taxon>
        <taxon>Orobanchaceae</taxon>
        <taxon>Buchnereae</taxon>
        <taxon>Striga</taxon>
    </lineage>
</organism>
<name>A0A5A7R809_STRAF</name>
<proteinExistence type="predicted"/>
<protein>
    <submittedName>
        <fullName evidence="1">Transposase IS3/IS911 family protein</fullName>
    </submittedName>
</protein>
<dbReference type="AlphaFoldDB" id="A0A5A7R809"/>